<dbReference type="GO" id="GO:0032549">
    <property type="term" value="F:ribonucleoside binding"/>
    <property type="evidence" value="ECO:0007669"/>
    <property type="project" value="InterPro"/>
</dbReference>
<dbReference type="NCBIfam" id="NF001616">
    <property type="entry name" value="PRK00405.1"/>
    <property type="match status" value="1"/>
</dbReference>
<dbReference type="Gene3D" id="2.40.270.10">
    <property type="entry name" value="DNA-directed RNA polymerase, subunit 2, domain 6"/>
    <property type="match status" value="1"/>
</dbReference>
<dbReference type="Gene3D" id="2.40.50.100">
    <property type="match status" value="1"/>
</dbReference>
<dbReference type="RefSeq" id="WP_014264019.1">
    <property type="nucleotide sequence ID" value="NC_016631.1"/>
</dbReference>
<proteinExistence type="inferred from homology"/>
<dbReference type="InterPro" id="IPR007644">
    <property type="entry name" value="RNA_pol_bsu_protrusion"/>
</dbReference>
<evidence type="ECO:0000259" key="10">
    <source>
        <dbReference type="Pfam" id="PF00562"/>
    </source>
</evidence>
<dbReference type="Gene3D" id="3.90.1110.10">
    <property type="entry name" value="RNA polymerase Rpb2, domain 2"/>
    <property type="match status" value="1"/>
</dbReference>
<evidence type="ECO:0000256" key="6">
    <source>
        <dbReference type="HAMAP-Rule" id="MF_01321"/>
    </source>
</evidence>
<dbReference type="eggNOG" id="COG0085">
    <property type="taxonomic scope" value="Bacteria"/>
</dbReference>
<dbReference type="GO" id="GO:0003677">
    <property type="term" value="F:DNA binding"/>
    <property type="evidence" value="ECO:0007669"/>
    <property type="project" value="UniProtKB-UniRule"/>
</dbReference>
<keyword evidence="17" id="KW-1185">Reference proteome</keyword>
<dbReference type="Pfam" id="PF10385">
    <property type="entry name" value="RNA_pol_Rpb2_45"/>
    <property type="match status" value="1"/>
</dbReference>
<dbReference type="KEGG" id="gma:AciX8_0788"/>
<keyword evidence="2 6" id="KW-0808">Transferase</keyword>
<dbReference type="GO" id="GO:0003899">
    <property type="term" value="F:DNA-directed RNA polymerase activity"/>
    <property type="evidence" value="ECO:0007669"/>
    <property type="project" value="UniProtKB-UniRule"/>
</dbReference>
<dbReference type="Pfam" id="PF04563">
    <property type="entry name" value="RNA_pol_Rpb2_1"/>
    <property type="match status" value="1"/>
</dbReference>
<feature type="domain" description="DNA-directed RNA polymerase subunit 2 hybrid-binding" evidence="10">
    <location>
        <begin position="834"/>
        <end position="1402"/>
    </location>
</feature>
<dbReference type="PROSITE" id="PS01166">
    <property type="entry name" value="RNA_POL_BETA"/>
    <property type="match status" value="1"/>
</dbReference>
<dbReference type="Gene3D" id="2.30.150.10">
    <property type="entry name" value="DNA-directed RNA polymerase, beta subunit, external 1 domain"/>
    <property type="match status" value="1"/>
</dbReference>
<evidence type="ECO:0000256" key="2">
    <source>
        <dbReference type="ARBA" id="ARBA00022679"/>
    </source>
</evidence>
<dbReference type="Gene3D" id="3.90.1100.10">
    <property type="match status" value="2"/>
</dbReference>
<dbReference type="InterPro" id="IPR037034">
    <property type="entry name" value="RNA_pol_Rpb2_2_sf"/>
</dbReference>
<feature type="domain" description="DNA-directed RNA polymerase beta subunit external 1" evidence="15">
    <location>
        <begin position="721"/>
        <end position="772"/>
    </location>
</feature>
<dbReference type="PANTHER" id="PTHR20856">
    <property type="entry name" value="DNA-DIRECTED RNA POLYMERASE I SUBUNIT 2"/>
    <property type="match status" value="1"/>
</dbReference>
<dbReference type="GO" id="GO:0006351">
    <property type="term" value="P:DNA-templated transcription"/>
    <property type="evidence" value="ECO:0007669"/>
    <property type="project" value="UniProtKB-UniRule"/>
</dbReference>
<evidence type="ECO:0000259" key="14">
    <source>
        <dbReference type="Pfam" id="PF04565"/>
    </source>
</evidence>
<feature type="coiled-coil region" evidence="9">
    <location>
        <begin position="1058"/>
        <end position="1092"/>
    </location>
</feature>
<dbReference type="Gene3D" id="2.40.50.150">
    <property type="match status" value="1"/>
</dbReference>
<organism evidence="16 17">
    <name type="scientific">Granulicella mallensis (strain ATCC BAA-1857 / DSM 23137 / MP5ACTX8)</name>
    <dbReference type="NCBI Taxonomy" id="682795"/>
    <lineage>
        <taxon>Bacteria</taxon>
        <taxon>Pseudomonadati</taxon>
        <taxon>Acidobacteriota</taxon>
        <taxon>Terriglobia</taxon>
        <taxon>Terriglobales</taxon>
        <taxon>Acidobacteriaceae</taxon>
        <taxon>Granulicella</taxon>
    </lineage>
</organism>
<dbReference type="Pfam" id="PF00562">
    <property type="entry name" value="RNA_pol_Rpb2_6"/>
    <property type="match status" value="1"/>
</dbReference>
<feature type="domain" description="RNA polymerase Rpb2" evidence="11">
    <location>
        <begin position="1404"/>
        <end position="1479"/>
    </location>
</feature>
<reference evidence="16 17" key="1">
    <citation type="submission" date="2011-11" db="EMBL/GenBank/DDBJ databases">
        <title>Complete sequence of Granulicella mallensis MP5ACTX8.</title>
        <authorList>
            <consortium name="US DOE Joint Genome Institute"/>
            <person name="Lucas S."/>
            <person name="Copeland A."/>
            <person name="Lapidus A."/>
            <person name="Cheng J.-F."/>
            <person name="Goodwin L."/>
            <person name="Pitluck S."/>
            <person name="Peters L."/>
            <person name="Lu M."/>
            <person name="Detter J.C."/>
            <person name="Han C."/>
            <person name="Tapia R."/>
            <person name="Land M."/>
            <person name="Hauser L."/>
            <person name="Kyrpides N."/>
            <person name="Ivanova N."/>
            <person name="Mikhailova N."/>
            <person name="Pagani I."/>
            <person name="Rawat S."/>
            <person name="Mannisto M."/>
            <person name="Haggblom M."/>
            <person name="Woyke T."/>
        </authorList>
    </citation>
    <scope>NUCLEOTIDE SEQUENCE [LARGE SCALE GENOMIC DNA]</scope>
    <source>
        <strain evidence="17">ATCC BAA-1857 / DSM 23137 / MP5ACTX8</strain>
    </source>
</reference>
<evidence type="ECO:0000256" key="4">
    <source>
        <dbReference type="ARBA" id="ARBA00023163"/>
    </source>
</evidence>
<evidence type="ECO:0000259" key="12">
    <source>
        <dbReference type="Pfam" id="PF04561"/>
    </source>
</evidence>
<dbReference type="Proteomes" id="UP000007113">
    <property type="component" value="Chromosome"/>
</dbReference>
<feature type="domain" description="RNA polymerase Rpb2" evidence="12">
    <location>
        <begin position="228"/>
        <end position="287"/>
    </location>
</feature>
<dbReference type="InterPro" id="IPR019462">
    <property type="entry name" value="DNA-dir_RNA_pol_bsu_external_1"/>
</dbReference>
<dbReference type="InterPro" id="IPR014724">
    <property type="entry name" value="RNA_pol_RPB2_OB-fold"/>
</dbReference>
<evidence type="ECO:0000313" key="17">
    <source>
        <dbReference type="Proteomes" id="UP000007113"/>
    </source>
</evidence>
<gene>
    <name evidence="6" type="primary">rpoB</name>
    <name evidence="16" type="ordered locus">AciX8_0788</name>
</gene>
<dbReference type="HOGENOM" id="CLU_000524_4_0_0"/>
<dbReference type="Pfam" id="PF04561">
    <property type="entry name" value="RNA_pol_Rpb2_2"/>
    <property type="match status" value="2"/>
</dbReference>
<keyword evidence="3 6" id="KW-0548">Nucleotidyltransferase</keyword>
<keyword evidence="1 6" id="KW-0240">DNA-directed RNA polymerase</keyword>
<dbReference type="Pfam" id="PF04565">
    <property type="entry name" value="RNA_pol_Rpb2_3"/>
    <property type="match status" value="1"/>
</dbReference>
<sequence length="1498" mass="167686">MSNSTTNEMRAIRSRLDFSKIPTSIQIPNLIEVQRRSYERFLQMDKLPQEREDNGLQSVFTSVFPITDFRNVSELEFVDYSIGNWECKCGYLKGLNHLRTACTNCGHMVITDPFHPGDVLCKFCGTYNKNTPDFCTKCGDPVGLQLKYDQAECEERGMTYSAPLKVTIRLKIYDKDPETGVKSLRDMKEQEVFFGDIPLMSANGTFIVNGTERVIVSQLHRSPGVFFETANNRTYFLGKIIPYRGSWVEFEYDQKNTLYVRIDRKRKFLGTIFLRALGLRTDEEILKTFYTVDTINVKDGKLSWTVGAEEKPSHLVGTRSTAALNGADGKELVASGKKIGASALKHLRAGGVTSVEVETSEFDGAMIAADVIDMGTGELLYEANAELTADKLHKILQSGVATFEVFFPERDDVGNIISNTLRRDSVRKPEEALIEIYRKLRPGDPPTLDTATALFEGMFFDPRKYDFSRVGRLKFNIKLYEDQDPSGLDKRTLTPEDFYGTIRYLLKLRKNIGVVDDIDHLGNRRVRAVGELMENQFRIGLVRMERAIKEKMSVYQEMSTAMPHDLINAKPVMAAIREFFGSSQLSQFMDQTNPLSEITHKRRLSALGPGGLSRERAGFEVRDVHPTHYGRICPIETPEGPNIGLISSLSCFARINEYGFIESPYRRVKDGRVLDYVAVTNAGESGLRQGDFLEISESIKQNKELKKNGKRTMDLEPFSFYLSAWEEDRHTIAQANIELDAELNIVEDLVNARKQGNFVLVPKAEVDYVDVSPKQLVSVAASLVPFLEHDDANRALMGANMQRQSVPLLVAEAPFVGTGMEGVTARDSGAVILAKRNGIIDSVDSERIIVRVEGEHHPTQLSREVGSDIYQLTKFKRSNQNTCINQKPIVRKGDRVLKGQVIADGPCTEQGELGLGRNVLVAFMPWRGYNFEDAILISEKLVREDYYTSIHIEEFEIEARDTKLGPEEITRDIPNVSEHALRDLDESGIIRIGAKIGHNDILVGKVTPKGETQLTPEEKLLRAIFGEKAGDVRDASLTCPPGIEGTVVDVRIFSRKGQEKDQRALQIEQEMVEKLERNLADEIRILTDERLKRLEGILGSKEVLADLHDERTNKKLLSKGDILTRDIIELISTRNLKRIRYADKDPRVNEQIDEIEEMTSRQIDVLRKITNEKIGKMQKGDELSPGVIKMVKVYIAMKRKLSVGDKMAGRHGNKGVIARILPEEDMPYLPDGTPVEIVLNPLGVPSRMNVGQILETHLGWAAHELGAKVAALAAQHQEAGEVREIFKEAFKNTAALNQLLTLDDEQTMRVAAGMKRGIWFGTAVFDGARETEIKALLAAAGLPSSGKSMMFDGMTGDQFEQPVTVGYIYMLKLSHLVDDKIHARSIGPYSLITQQPLGGKAQFGGQRFGEMEVWALEAYGAAYILQELLTAKSDDVYGRTKIYEAIVKGEAAIEPGVPESFNVLIRELQSLCLDVELVKKTSTDESEVIALPELAVAD</sequence>
<dbReference type="InterPro" id="IPR007642">
    <property type="entry name" value="RNA_pol_Rpb2_2"/>
</dbReference>
<evidence type="ECO:0000256" key="1">
    <source>
        <dbReference type="ARBA" id="ARBA00022478"/>
    </source>
</evidence>
<evidence type="ECO:0000259" key="15">
    <source>
        <dbReference type="Pfam" id="PF10385"/>
    </source>
</evidence>
<evidence type="ECO:0000259" key="13">
    <source>
        <dbReference type="Pfam" id="PF04563"/>
    </source>
</evidence>
<protein>
    <recommendedName>
        <fullName evidence="6 8">DNA-directed RNA polymerase subunit beta</fullName>
        <shortName evidence="6">RNAP subunit beta</shortName>
        <ecNumber evidence="6 8">2.7.7.6</ecNumber>
    </recommendedName>
    <alternativeName>
        <fullName evidence="6">RNA polymerase subunit beta</fullName>
    </alternativeName>
    <alternativeName>
        <fullName evidence="6">Transcriptase subunit beta</fullName>
    </alternativeName>
</protein>
<feature type="domain" description="RNA polymerase Rpb2" evidence="12">
    <location>
        <begin position="419"/>
        <end position="527"/>
    </location>
</feature>
<dbReference type="InterPro" id="IPR007645">
    <property type="entry name" value="RNA_pol_Rpb2_3"/>
</dbReference>
<evidence type="ECO:0000313" key="16">
    <source>
        <dbReference type="EMBL" id="AEU35137.1"/>
    </source>
</evidence>
<dbReference type="EMBL" id="CP003130">
    <property type="protein sequence ID" value="AEU35137.1"/>
    <property type="molecule type" value="Genomic_DNA"/>
</dbReference>
<dbReference type="CDD" id="cd00653">
    <property type="entry name" value="RNA_pol_B_RPB2"/>
    <property type="match status" value="1"/>
</dbReference>
<comment type="function">
    <text evidence="6 8">DNA-dependent RNA polymerase catalyzes the transcription of DNA into RNA using the four ribonucleoside triphosphates as substrates.</text>
</comment>
<comment type="catalytic activity">
    <reaction evidence="5 6 8">
        <text>RNA(n) + a ribonucleoside 5'-triphosphate = RNA(n+1) + diphosphate</text>
        <dbReference type="Rhea" id="RHEA:21248"/>
        <dbReference type="Rhea" id="RHEA-COMP:14527"/>
        <dbReference type="Rhea" id="RHEA-COMP:17342"/>
        <dbReference type="ChEBI" id="CHEBI:33019"/>
        <dbReference type="ChEBI" id="CHEBI:61557"/>
        <dbReference type="ChEBI" id="CHEBI:140395"/>
        <dbReference type="EC" id="2.7.7.6"/>
    </reaction>
</comment>
<dbReference type="EC" id="2.7.7.6" evidence="6 8"/>
<dbReference type="STRING" id="682795.AciX8_0788"/>
<evidence type="ECO:0000256" key="8">
    <source>
        <dbReference type="RuleBase" id="RU363031"/>
    </source>
</evidence>
<dbReference type="HAMAP" id="MF_01321">
    <property type="entry name" value="RNApol_bact_RpoB"/>
    <property type="match status" value="1"/>
</dbReference>
<dbReference type="InterPro" id="IPR042107">
    <property type="entry name" value="DNA-dir_RNA_pol_bsu_ext_1_sf"/>
</dbReference>
<feature type="domain" description="RNA polymerase beta subunit protrusion" evidence="13">
    <location>
        <begin position="151"/>
        <end position="572"/>
    </location>
</feature>
<dbReference type="InterPro" id="IPR015712">
    <property type="entry name" value="DNA-dir_RNA_pol_su2"/>
</dbReference>
<dbReference type="GO" id="GO:0000428">
    <property type="term" value="C:DNA-directed RNA polymerase complex"/>
    <property type="evidence" value="ECO:0007669"/>
    <property type="project" value="UniProtKB-KW"/>
</dbReference>
<comment type="subunit">
    <text evidence="6 8">The RNAP catalytic core consists of 2 alpha, 1 beta, 1 beta' and 1 omega subunit. When a sigma factor is associated with the core the holoenzyme is formed, which can initiate transcription.</text>
</comment>
<dbReference type="InterPro" id="IPR037033">
    <property type="entry name" value="DNA-dir_RNAP_su2_hyb_sf"/>
</dbReference>
<dbReference type="Gene3D" id="3.90.1800.10">
    <property type="entry name" value="RNA polymerase alpha subunit dimerisation domain"/>
    <property type="match status" value="1"/>
</dbReference>
<keyword evidence="9" id="KW-0175">Coiled coil</keyword>
<evidence type="ECO:0000256" key="5">
    <source>
        <dbReference type="ARBA" id="ARBA00048552"/>
    </source>
</evidence>
<feature type="domain" description="RNA polymerase Rpb2" evidence="14">
    <location>
        <begin position="587"/>
        <end position="655"/>
    </location>
</feature>
<evidence type="ECO:0000256" key="9">
    <source>
        <dbReference type="SAM" id="Coils"/>
    </source>
</evidence>
<dbReference type="InterPro" id="IPR007641">
    <property type="entry name" value="RNA_pol_Rpb2_7"/>
</dbReference>
<keyword evidence="4 6" id="KW-0804">Transcription</keyword>
<evidence type="ECO:0000256" key="3">
    <source>
        <dbReference type="ARBA" id="ARBA00022695"/>
    </source>
</evidence>
<evidence type="ECO:0000256" key="7">
    <source>
        <dbReference type="RuleBase" id="RU000434"/>
    </source>
</evidence>
<dbReference type="InterPro" id="IPR007121">
    <property type="entry name" value="RNA_pol_bsu_CS"/>
</dbReference>
<dbReference type="Pfam" id="PF04560">
    <property type="entry name" value="RNA_pol_Rpb2_7"/>
    <property type="match status" value="1"/>
</dbReference>
<name>G8NSN8_GRAMM</name>
<dbReference type="NCBIfam" id="TIGR02013">
    <property type="entry name" value="rpoB"/>
    <property type="match status" value="1"/>
</dbReference>
<accession>G8NSN8</accession>
<dbReference type="SUPFAM" id="SSF64484">
    <property type="entry name" value="beta and beta-prime subunits of DNA dependent RNA-polymerase"/>
    <property type="match status" value="1"/>
</dbReference>
<dbReference type="FunFam" id="3.90.1800.10:FF:000001">
    <property type="entry name" value="DNA-directed RNA polymerase subunit beta"/>
    <property type="match status" value="1"/>
</dbReference>
<dbReference type="OrthoDB" id="9803954at2"/>
<evidence type="ECO:0000259" key="11">
    <source>
        <dbReference type="Pfam" id="PF04560"/>
    </source>
</evidence>
<dbReference type="InterPro" id="IPR007120">
    <property type="entry name" value="DNA-dir_RNAP_su2_dom"/>
</dbReference>
<dbReference type="InterPro" id="IPR010243">
    <property type="entry name" value="RNA_pol_bsu_bac"/>
</dbReference>
<comment type="similarity">
    <text evidence="6 7">Belongs to the RNA polymerase beta chain family.</text>
</comment>